<evidence type="ECO:0000259" key="2">
    <source>
        <dbReference type="PROSITE" id="PS50208"/>
    </source>
</evidence>
<accession>A0A443S0X8</accession>
<reference evidence="3 4" key="1">
    <citation type="journal article" date="2018" name="Gigascience">
        <title>Genomes of trombidid mites reveal novel predicted allergens and laterally-transferred genes associated with secondary metabolism.</title>
        <authorList>
            <person name="Dong X."/>
            <person name="Chaisiri K."/>
            <person name="Xia D."/>
            <person name="Armstrong S.D."/>
            <person name="Fang Y."/>
            <person name="Donnelly M.J."/>
            <person name="Kadowaki T."/>
            <person name="McGarry J.W."/>
            <person name="Darby A.C."/>
            <person name="Makepeace B.L."/>
        </authorList>
    </citation>
    <scope>NUCLEOTIDE SEQUENCE [LARGE SCALE GENOMIC DNA]</scope>
    <source>
        <strain evidence="3">UoL-UT</strain>
    </source>
</reference>
<sequence>SHVDVRNYQEVFETLFKFNVVVKENLQKREFDEYFDSLITDTQLEQQSAFVLIFITHCVRNNNLDYLLFSDNKFMGVEVLMQKLKETNFKAMEGKPKIVIFQTSRKQPYLGYYSATKYFDRNLALNFEERSDFKLKFYINKYVLESKNTYDQELAAFCGVNDESDENVESYTENYREMCKNAKQMQIELENLKSKPMNEVSQRMLTRTLAEMKNALTVIRLKIKYYKYSKMYLDFEWKPCTD</sequence>
<dbReference type="PANTHER" id="PTHR22576">
    <property type="entry name" value="MUCOSA ASSOCIATED LYMPHOID TISSUE LYMPHOMA TRANSLOCATION PROTEIN 1/PARACASPASE"/>
    <property type="match status" value="1"/>
</dbReference>
<name>A0A443S0X8_9ACAR</name>
<dbReference type="PANTHER" id="PTHR22576:SF41">
    <property type="entry name" value="CASPASE 14, APOPTOSIS-RELATED CYSTEINE PEPTIDASE"/>
    <property type="match status" value="1"/>
</dbReference>
<dbReference type="PROSITE" id="PS50208">
    <property type="entry name" value="CASPASE_P20"/>
    <property type="match status" value="1"/>
</dbReference>
<evidence type="ECO:0000313" key="3">
    <source>
        <dbReference type="EMBL" id="RWS21133.1"/>
    </source>
</evidence>
<dbReference type="EMBL" id="NCKV01013543">
    <property type="protein sequence ID" value="RWS21133.1"/>
    <property type="molecule type" value="Genomic_DNA"/>
</dbReference>
<dbReference type="InterPro" id="IPR001309">
    <property type="entry name" value="Pept_C14_p20"/>
</dbReference>
<gene>
    <name evidence="3" type="ORF">B4U80_11924</name>
</gene>
<dbReference type="InterPro" id="IPR011600">
    <property type="entry name" value="Pept_C14_caspase"/>
</dbReference>
<comment type="caution">
    <text evidence="3">The sequence shown here is derived from an EMBL/GenBank/DDBJ whole genome shotgun (WGS) entry which is preliminary data.</text>
</comment>
<keyword evidence="4" id="KW-1185">Reference proteome</keyword>
<dbReference type="InterPro" id="IPR029030">
    <property type="entry name" value="Caspase-like_dom_sf"/>
</dbReference>
<feature type="non-terminal residue" evidence="3">
    <location>
        <position position="1"/>
    </location>
</feature>
<organism evidence="3 4">
    <name type="scientific">Leptotrombidium deliense</name>
    <dbReference type="NCBI Taxonomy" id="299467"/>
    <lineage>
        <taxon>Eukaryota</taxon>
        <taxon>Metazoa</taxon>
        <taxon>Ecdysozoa</taxon>
        <taxon>Arthropoda</taxon>
        <taxon>Chelicerata</taxon>
        <taxon>Arachnida</taxon>
        <taxon>Acari</taxon>
        <taxon>Acariformes</taxon>
        <taxon>Trombidiformes</taxon>
        <taxon>Prostigmata</taxon>
        <taxon>Anystina</taxon>
        <taxon>Parasitengona</taxon>
        <taxon>Trombiculoidea</taxon>
        <taxon>Trombiculidae</taxon>
        <taxon>Leptotrombidium</taxon>
    </lineage>
</organism>
<dbReference type="VEuPathDB" id="VectorBase:LDEU010907"/>
<dbReference type="GO" id="GO:0004197">
    <property type="term" value="F:cysteine-type endopeptidase activity"/>
    <property type="evidence" value="ECO:0007669"/>
    <property type="project" value="InterPro"/>
</dbReference>
<feature type="coiled-coil region" evidence="1">
    <location>
        <begin position="168"/>
        <end position="195"/>
    </location>
</feature>
<keyword evidence="1" id="KW-0175">Coiled coil</keyword>
<dbReference type="SUPFAM" id="SSF52129">
    <property type="entry name" value="Caspase-like"/>
    <property type="match status" value="1"/>
</dbReference>
<evidence type="ECO:0000313" key="4">
    <source>
        <dbReference type="Proteomes" id="UP000288716"/>
    </source>
</evidence>
<dbReference type="Gene3D" id="3.40.50.1460">
    <property type="match status" value="1"/>
</dbReference>
<dbReference type="InterPro" id="IPR052039">
    <property type="entry name" value="Caspase-related_regulators"/>
</dbReference>
<dbReference type="Proteomes" id="UP000288716">
    <property type="component" value="Unassembled WGS sequence"/>
</dbReference>
<dbReference type="AlphaFoldDB" id="A0A443S0X8"/>
<proteinExistence type="predicted"/>
<evidence type="ECO:0000256" key="1">
    <source>
        <dbReference type="SAM" id="Coils"/>
    </source>
</evidence>
<protein>
    <recommendedName>
        <fullName evidence="2">Caspase family p20 domain-containing protein</fullName>
    </recommendedName>
</protein>
<dbReference type="Pfam" id="PF00656">
    <property type="entry name" value="Peptidase_C14"/>
    <property type="match status" value="1"/>
</dbReference>
<feature type="domain" description="Caspase family p20" evidence="2">
    <location>
        <begin position="1"/>
        <end position="108"/>
    </location>
</feature>
<dbReference type="GO" id="GO:0006508">
    <property type="term" value="P:proteolysis"/>
    <property type="evidence" value="ECO:0007669"/>
    <property type="project" value="InterPro"/>
</dbReference>